<dbReference type="InterPro" id="IPR036779">
    <property type="entry name" value="LysM_dom_sf"/>
</dbReference>
<dbReference type="Proteomes" id="UP000754563">
    <property type="component" value="Unassembled WGS sequence"/>
</dbReference>
<feature type="domain" description="LysM" evidence="2">
    <location>
        <begin position="135"/>
        <end position="181"/>
    </location>
</feature>
<dbReference type="EMBL" id="JAGQLH010000030">
    <property type="protein sequence ID" value="MCA9385608.1"/>
    <property type="molecule type" value="Genomic_DNA"/>
</dbReference>
<comment type="caution">
    <text evidence="3">The sequence shown here is derived from an EMBL/GenBank/DDBJ whole genome shotgun (WGS) entry which is preliminary data.</text>
</comment>
<proteinExistence type="predicted"/>
<dbReference type="InterPro" id="IPR011055">
    <property type="entry name" value="Dup_hybrid_motif"/>
</dbReference>
<dbReference type="CDD" id="cd00118">
    <property type="entry name" value="LysM"/>
    <property type="match status" value="1"/>
</dbReference>
<keyword evidence="1" id="KW-0812">Transmembrane</keyword>
<dbReference type="Pfam" id="PF01551">
    <property type="entry name" value="Peptidase_M23"/>
    <property type="match status" value="1"/>
</dbReference>
<evidence type="ECO:0000259" key="2">
    <source>
        <dbReference type="PROSITE" id="PS51782"/>
    </source>
</evidence>
<feature type="transmembrane region" description="Helical" evidence="1">
    <location>
        <begin position="33"/>
        <end position="51"/>
    </location>
</feature>
<dbReference type="InterPro" id="IPR050570">
    <property type="entry name" value="Cell_wall_metabolism_enzyme"/>
</dbReference>
<dbReference type="CDD" id="cd12797">
    <property type="entry name" value="M23_peptidase"/>
    <property type="match status" value="1"/>
</dbReference>
<dbReference type="Pfam" id="PF01476">
    <property type="entry name" value="LysM"/>
    <property type="match status" value="1"/>
</dbReference>
<dbReference type="GO" id="GO:0004222">
    <property type="term" value="F:metalloendopeptidase activity"/>
    <property type="evidence" value="ECO:0007669"/>
    <property type="project" value="TreeGrafter"/>
</dbReference>
<name>A0A955L8K3_9BACT</name>
<dbReference type="Gene3D" id="3.10.350.10">
    <property type="entry name" value="LysM domain"/>
    <property type="match status" value="1"/>
</dbReference>
<dbReference type="AlphaFoldDB" id="A0A955L8K3"/>
<sequence length="400" mass="43710">MDLNEEPSQLQLRQITQFFPELFMYIRFRGRQIRIWFILIFEFLIIISTNIKKEIVKRMFWGRNSFYRQAFHFIILTMTVLTFFNGVAGRIAGETTNSGLNIAQGQVGSLDMIQQYANAKSFTVRTGDELPFELHTHVVAEGETLEDIAALYNLNDASPIQWANGLDPFRPKISAGQELLIPPMQGVLKEAKSGDTPQKIIKGVKNADLITVLELNDLASEDEIIDEGRIIFIPNGDIPKPAPVVAAAGGGAPVVLSFPNSGIDVPPGTFINPLGDSSCSGYSYSRGWSTYHTGVDLARSGGCWIRAAGPGTVSTARWCGSLGFCTVIEHADGLITLYGHGNGTFAVSEGQVVQAGQKIMYMGNTGRSFGTHLHLSLTANNNNIINCYSCRINPSGIIPF</sequence>
<dbReference type="PANTHER" id="PTHR21666">
    <property type="entry name" value="PEPTIDASE-RELATED"/>
    <property type="match status" value="1"/>
</dbReference>
<gene>
    <name evidence="3" type="ORF">KC717_03090</name>
</gene>
<organism evidence="3 4">
    <name type="scientific">Candidatus Dojkabacteria bacterium</name>
    <dbReference type="NCBI Taxonomy" id="2099670"/>
    <lineage>
        <taxon>Bacteria</taxon>
        <taxon>Candidatus Dojkabacteria</taxon>
    </lineage>
</organism>
<dbReference type="Gene3D" id="2.70.70.10">
    <property type="entry name" value="Glucose Permease (Domain IIA)"/>
    <property type="match status" value="1"/>
</dbReference>
<evidence type="ECO:0000313" key="4">
    <source>
        <dbReference type="Proteomes" id="UP000754563"/>
    </source>
</evidence>
<dbReference type="PANTHER" id="PTHR21666:SF270">
    <property type="entry name" value="MUREIN HYDROLASE ACTIVATOR ENVC"/>
    <property type="match status" value="1"/>
</dbReference>
<reference evidence="3" key="2">
    <citation type="journal article" date="2021" name="Microbiome">
        <title>Successional dynamics and alternative stable states in a saline activated sludge microbial community over 9 years.</title>
        <authorList>
            <person name="Wang Y."/>
            <person name="Ye J."/>
            <person name="Ju F."/>
            <person name="Liu L."/>
            <person name="Boyd J.A."/>
            <person name="Deng Y."/>
            <person name="Parks D.H."/>
            <person name="Jiang X."/>
            <person name="Yin X."/>
            <person name="Woodcroft B.J."/>
            <person name="Tyson G.W."/>
            <person name="Hugenholtz P."/>
            <person name="Polz M.F."/>
            <person name="Zhang T."/>
        </authorList>
    </citation>
    <scope>NUCLEOTIDE SEQUENCE</scope>
    <source>
        <strain evidence="3">HKST-UBA11</strain>
    </source>
</reference>
<dbReference type="SUPFAM" id="SSF51261">
    <property type="entry name" value="Duplicated hybrid motif"/>
    <property type="match status" value="1"/>
</dbReference>
<evidence type="ECO:0000256" key="1">
    <source>
        <dbReference type="SAM" id="Phobius"/>
    </source>
</evidence>
<dbReference type="InterPro" id="IPR018392">
    <property type="entry name" value="LysM"/>
</dbReference>
<dbReference type="PROSITE" id="PS51782">
    <property type="entry name" value="LYSM"/>
    <property type="match status" value="1"/>
</dbReference>
<protein>
    <submittedName>
        <fullName evidence="3">M23 family metallopeptidase</fullName>
    </submittedName>
</protein>
<feature type="transmembrane region" description="Helical" evidence="1">
    <location>
        <begin position="71"/>
        <end position="92"/>
    </location>
</feature>
<keyword evidence="1" id="KW-0472">Membrane</keyword>
<keyword evidence="1" id="KW-1133">Transmembrane helix</keyword>
<evidence type="ECO:0000313" key="3">
    <source>
        <dbReference type="EMBL" id="MCA9385608.1"/>
    </source>
</evidence>
<dbReference type="InterPro" id="IPR016047">
    <property type="entry name" value="M23ase_b-sheet_dom"/>
</dbReference>
<accession>A0A955L8K3</accession>
<dbReference type="SMART" id="SM00257">
    <property type="entry name" value="LysM"/>
    <property type="match status" value="1"/>
</dbReference>
<reference evidence="3" key="1">
    <citation type="submission" date="2020-04" db="EMBL/GenBank/DDBJ databases">
        <authorList>
            <person name="Zhang T."/>
        </authorList>
    </citation>
    <scope>NUCLEOTIDE SEQUENCE</scope>
    <source>
        <strain evidence="3">HKST-UBA11</strain>
    </source>
</reference>